<feature type="compositionally biased region" description="Low complexity" evidence="1">
    <location>
        <begin position="145"/>
        <end position="154"/>
    </location>
</feature>
<proteinExistence type="predicted"/>
<feature type="compositionally biased region" description="Basic residues" evidence="1">
    <location>
        <begin position="275"/>
        <end position="288"/>
    </location>
</feature>
<dbReference type="OrthoDB" id="3365519at2759"/>
<dbReference type="EMBL" id="ML210211">
    <property type="protein sequence ID" value="TFK23848.1"/>
    <property type="molecule type" value="Genomic_DNA"/>
</dbReference>
<evidence type="ECO:0000313" key="3">
    <source>
        <dbReference type="Proteomes" id="UP000307440"/>
    </source>
</evidence>
<gene>
    <name evidence="2" type="ORF">FA15DRAFT_681011</name>
</gene>
<feature type="compositionally biased region" description="Polar residues" evidence="1">
    <location>
        <begin position="74"/>
        <end position="97"/>
    </location>
</feature>
<organism evidence="2 3">
    <name type="scientific">Coprinopsis marcescibilis</name>
    <name type="common">Agaric fungus</name>
    <name type="synonym">Psathyrella marcescibilis</name>
    <dbReference type="NCBI Taxonomy" id="230819"/>
    <lineage>
        <taxon>Eukaryota</taxon>
        <taxon>Fungi</taxon>
        <taxon>Dikarya</taxon>
        <taxon>Basidiomycota</taxon>
        <taxon>Agaricomycotina</taxon>
        <taxon>Agaricomycetes</taxon>
        <taxon>Agaricomycetidae</taxon>
        <taxon>Agaricales</taxon>
        <taxon>Agaricineae</taxon>
        <taxon>Psathyrellaceae</taxon>
        <taxon>Coprinopsis</taxon>
    </lineage>
</organism>
<feature type="compositionally biased region" description="Polar residues" evidence="1">
    <location>
        <begin position="189"/>
        <end position="206"/>
    </location>
</feature>
<feature type="region of interest" description="Disordered" evidence="1">
    <location>
        <begin position="130"/>
        <end position="463"/>
    </location>
</feature>
<sequence>MGNNTSVLSSPGLYPSPIQAFQGSRAFVGPSSNNTFSSVQTRPSFKRSVRSNSPPPPPGAAAPVVPGAPRIQDNDFQTSAPFPNFNATPGSVYQSAPPQVPTPPIVKGKPRIFAAMNAAAVDEPVYVEQSAANLPQLPPQPQPSPSQSYHQQYPERQSPGRSGSGNSNMFPSQPTAPAPFDSRMPYVSPATTPDVSVTSSYNNGQQPADVLRTPRVNNPRPLPQTPDKHVQSPPRVRKLSKVRQPSDVSTMLPNASSTSIMSASVESLHSNGHGHGPKVHTHNGHRTLAKSPPIPIRPGSSHNDLVRSASRSPSKHEQQPQPQLEQVPTHVDEETIRKAGIPLDDDPFAKVEGVRMLKPTSSPSKDGSIKRHRSKEAKANGEEGLLGKEDQQSELSLQSDVPLKKAKDSKDSSSVASGQTSEERRKERRERRAREKERKAKEQEAAAAAETEAAAQNTQTASSVNGEAMELDGEIEPVHGEELEALSKLEGQKFFLFKEFLSNPQLLSYLLSFMSFYDWCLLSAVSREIRIMLVQSTPLREEVLERFLKTDLADYMRGVSTPSHEYARVAKMYVHSLTVHPTVRDSSLEHTVRRLTASTRAYTRVVLRLRAQAEKEASVASANPQRSQSTTSPPPSAANAAKAVNGYSNGYGNGHGAPSRSTSRPSSRAPSPTMSNYSHSHSQFSHSNSGTIHQNSSQTSLAFRSPLFRLRRAPLLRVFVPSPEGDWLSDKSVLDCEAECKKAGVLHLMRMGDVIWDIAAGDEGNVGRLVYDGKYLIDLDYTYNPIGDLPKYIHTLAFPPSYFHRVIRTGPVTSNPVAHIDISPWGEEIAANLQLLQDRVKTETPQGAYHNVVRWVHRSSFVIRPPARVMQRGQSINGRSQPHTPRIPIPETENLFIDPGWYGTIVVETEGTNETLADLQARCGPRAFPPRPKPLNPVVAKAAEENRKVFRILREKSRPGEIWIKAVSVKERIL</sequence>
<reference evidence="2 3" key="1">
    <citation type="journal article" date="2019" name="Nat. Ecol. Evol.">
        <title>Megaphylogeny resolves global patterns of mushroom evolution.</title>
        <authorList>
            <person name="Varga T."/>
            <person name="Krizsan K."/>
            <person name="Foldi C."/>
            <person name="Dima B."/>
            <person name="Sanchez-Garcia M."/>
            <person name="Sanchez-Ramirez S."/>
            <person name="Szollosi G.J."/>
            <person name="Szarkandi J.G."/>
            <person name="Papp V."/>
            <person name="Albert L."/>
            <person name="Andreopoulos W."/>
            <person name="Angelini C."/>
            <person name="Antonin V."/>
            <person name="Barry K.W."/>
            <person name="Bougher N.L."/>
            <person name="Buchanan P."/>
            <person name="Buyck B."/>
            <person name="Bense V."/>
            <person name="Catcheside P."/>
            <person name="Chovatia M."/>
            <person name="Cooper J."/>
            <person name="Damon W."/>
            <person name="Desjardin D."/>
            <person name="Finy P."/>
            <person name="Geml J."/>
            <person name="Haridas S."/>
            <person name="Hughes K."/>
            <person name="Justo A."/>
            <person name="Karasinski D."/>
            <person name="Kautmanova I."/>
            <person name="Kiss B."/>
            <person name="Kocsube S."/>
            <person name="Kotiranta H."/>
            <person name="LaButti K.M."/>
            <person name="Lechner B.E."/>
            <person name="Liimatainen K."/>
            <person name="Lipzen A."/>
            <person name="Lukacs Z."/>
            <person name="Mihaltcheva S."/>
            <person name="Morgado L.N."/>
            <person name="Niskanen T."/>
            <person name="Noordeloos M.E."/>
            <person name="Ohm R.A."/>
            <person name="Ortiz-Santana B."/>
            <person name="Ovrebo C."/>
            <person name="Racz N."/>
            <person name="Riley R."/>
            <person name="Savchenko A."/>
            <person name="Shiryaev A."/>
            <person name="Soop K."/>
            <person name="Spirin V."/>
            <person name="Szebenyi C."/>
            <person name="Tomsovsky M."/>
            <person name="Tulloss R.E."/>
            <person name="Uehling J."/>
            <person name="Grigoriev I.V."/>
            <person name="Vagvolgyi C."/>
            <person name="Papp T."/>
            <person name="Martin F.M."/>
            <person name="Miettinen O."/>
            <person name="Hibbett D.S."/>
            <person name="Nagy L.G."/>
        </authorList>
    </citation>
    <scope>NUCLEOTIDE SEQUENCE [LARGE SCALE GENOMIC DNA]</scope>
    <source>
        <strain evidence="2 3">CBS 121175</strain>
    </source>
</reference>
<name>A0A5C3L6L1_COPMA</name>
<feature type="compositionally biased region" description="Low complexity" evidence="1">
    <location>
        <begin position="445"/>
        <end position="455"/>
    </location>
</feature>
<feature type="compositionally biased region" description="Low complexity" evidence="1">
    <location>
        <begin position="623"/>
        <end position="648"/>
    </location>
</feature>
<feature type="compositionally biased region" description="Polar residues" evidence="1">
    <location>
        <begin position="159"/>
        <end position="175"/>
    </location>
</feature>
<feature type="compositionally biased region" description="Polar residues" evidence="1">
    <location>
        <begin position="30"/>
        <end position="43"/>
    </location>
</feature>
<feature type="compositionally biased region" description="Basic and acidic residues" evidence="1">
    <location>
        <begin position="421"/>
        <end position="444"/>
    </location>
</feature>
<accession>A0A5C3L6L1</accession>
<evidence type="ECO:0000256" key="1">
    <source>
        <dbReference type="SAM" id="MobiDB-lite"/>
    </source>
</evidence>
<feature type="compositionally biased region" description="Polar residues" evidence="1">
    <location>
        <begin position="246"/>
        <end position="270"/>
    </location>
</feature>
<evidence type="ECO:0008006" key="4">
    <source>
        <dbReference type="Google" id="ProtNLM"/>
    </source>
</evidence>
<evidence type="ECO:0000313" key="2">
    <source>
        <dbReference type="EMBL" id="TFK23848.1"/>
    </source>
</evidence>
<dbReference type="STRING" id="230819.A0A5C3L6L1"/>
<feature type="compositionally biased region" description="Basic and acidic residues" evidence="1">
    <location>
        <begin position="402"/>
        <end position="411"/>
    </location>
</feature>
<feature type="region of interest" description="Disordered" evidence="1">
    <location>
        <begin position="24"/>
        <end position="107"/>
    </location>
</feature>
<feature type="compositionally biased region" description="Basic and acidic residues" evidence="1">
    <location>
        <begin position="376"/>
        <end position="391"/>
    </location>
</feature>
<feature type="region of interest" description="Disordered" evidence="1">
    <location>
        <begin position="616"/>
        <end position="696"/>
    </location>
</feature>
<keyword evidence="3" id="KW-1185">Reference proteome</keyword>
<dbReference type="Proteomes" id="UP000307440">
    <property type="component" value="Unassembled WGS sequence"/>
</dbReference>
<feature type="compositionally biased region" description="Low complexity" evidence="1">
    <location>
        <begin position="656"/>
        <end position="689"/>
    </location>
</feature>
<dbReference type="AlphaFoldDB" id="A0A5C3L6L1"/>
<protein>
    <recommendedName>
        <fullName evidence="4">F-box domain-containing protein</fullName>
    </recommendedName>
</protein>